<accession>A0AAX1Q8A6</accession>
<organism evidence="3 4">
    <name type="scientific">Priestia endophytica</name>
    <dbReference type="NCBI Taxonomy" id="135735"/>
    <lineage>
        <taxon>Bacteria</taxon>
        <taxon>Bacillati</taxon>
        <taxon>Bacillota</taxon>
        <taxon>Bacilli</taxon>
        <taxon>Bacillales</taxon>
        <taxon>Bacillaceae</taxon>
        <taxon>Priestia</taxon>
    </lineage>
</organism>
<comment type="caution">
    <text evidence="3">The sequence shown here is derived from an EMBL/GenBank/DDBJ whole genome shotgun (WGS) entry which is preliminary data.</text>
</comment>
<dbReference type="AlphaFoldDB" id="A0AAX1Q8A6"/>
<sequence length="203" mass="23688">MRLRVILVCTLVYVFLTGCSNAAAENKKLEQYVTEELNPSFTDINEAVTKANNEIYIKNMDNFLQKKESKDEVLINLNKYKEYISKQQEDLKKIKISEDLKKEHKKGIKFLYKDYSNLLNENIKSIEKIESKINKGETVTNSDYLITNKEIFQPIVTSNAKLINFMESNDLTTVKRDLNLTGDSEMKHMDHDHMDHDMDSHDK</sequence>
<dbReference type="Proteomes" id="UP000250174">
    <property type="component" value="Unassembled WGS sequence"/>
</dbReference>
<evidence type="ECO:0000256" key="1">
    <source>
        <dbReference type="SAM" id="MobiDB-lite"/>
    </source>
</evidence>
<dbReference type="RefSeq" id="WP_113765573.1">
    <property type="nucleotide sequence ID" value="NZ_LVYK01000026.1"/>
</dbReference>
<evidence type="ECO:0008006" key="5">
    <source>
        <dbReference type="Google" id="ProtNLM"/>
    </source>
</evidence>
<evidence type="ECO:0000256" key="2">
    <source>
        <dbReference type="SAM" id="SignalP"/>
    </source>
</evidence>
<evidence type="ECO:0000313" key="3">
    <source>
        <dbReference type="EMBL" id="RAS76664.1"/>
    </source>
</evidence>
<reference evidence="3 4" key="1">
    <citation type="submission" date="2016-03" db="EMBL/GenBank/DDBJ databases">
        <title>Comparison of Bacillus endophyticus and B. anthracis characteristics using whole genome sequence analysis and microbiological techniques.</title>
        <authorList>
            <person name="Lekota K.E."/>
            <person name="Mafofo J."/>
            <person name="Rees J."/>
            <person name="Muchadeyi F.C."/>
            <person name="Madoroba E."/>
            <person name="Van Heerden H."/>
        </authorList>
    </citation>
    <scope>NUCLEOTIDE SEQUENCE [LARGE SCALE GENOMIC DNA]</scope>
    <source>
        <strain evidence="3 4">3631_10C</strain>
        <plasmid evidence="3">pBEH1</plasmid>
    </source>
</reference>
<feature type="region of interest" description="Disordered" evidence="1">
    <location>
        <begin position="184"/>
        <end position="203"/>
    </location>
</feature>
<feature type="signal peptide" evidence="2">
    <location>
        <begin position="1"/>
        <end position="22"/>
    </location>
</feature>
<geneLocation type="plasmid" evidence="3">
    <name>pBEH1</name>
</geneLocation>
<dbReference type="EMBL" id="LVYK01000026">
    <property type="protein sequence ID" value="RAS76664.1"/>
    <property type="molecule type" value="Genomic_DNA"/>
</dbReference>
<protein>
    <recommendedName>
        <fullName evidence="5">Lipoprotein</fullName>
    </recommendedName>
</protein>
<proteinExistence type="predicted"/>
<gene>
    <name evidence="3" type="ORF">A3864_12640</name>
</gene>
<dbReference type="PROSITE" id="PS51257">
    <property type="entry name" value="PROKAR_LIPOPROTEIN"/>
    <property type="match status" value="1"/>
</dbReference>
<name>A0AAX1Q8A6_9BACI</name>
<keyword evidence="3" id="KW-0614">Plasmid</keyword>
<feature type="chain" id="PRO_5043690544" description="Lipoprotein" evidence="2">
    <location>
        <begin position="23"/>
        <end position="203"/>
    </location>
</feature>
<evidence type="ECO:0000313" key="4">
    <source>
        <dbReference type="Proteomes" id="UP000250174"/>
    </source>
</evidence>
<keyword evidence="2" id="KW-0732">Signal</keyword>